<evidence type="ECO:0000256" key="3">
    <source>
        <dbReference type="ARBA" id="ARBA00023002"/>
    </source>
</evidence>
<feature type="binding site" evidence="9">
    <location>
        <position position="123"/>
    </location>
    <ligand>
        <name>substrate</name>
    </ligand>
</feature>
<accession>M2XFV7</accession>
<feature type="binding site" evidence="9">
    <location>
        <position position="147"/>
    </location>
    <ligand>
        <name>substrate</name>
    </ligand>
</feature>
<dbReference type="OrthoDB" id="6718861at2759"/>
<evidence type="ECO:0000313" key="14">
    <source>
        <dbReference type="Proteomes" id="UP000030680"/>
    </source>
</evidence>
<dbReference type="GO" id="GO:0000166">
    <property type="term" value="F:nucleotide binding"/>
    <property type="evidence" value="ECO:0007669"/>
    <property type="project" value="UniProtKB-KW"/>
</dbReference>
<evidence type="ECO:0000256" key="5">
    <source>
        <dbReference type="ARBA" id="ARBA00047867"/>
    </source>
</evidence>
<dbReference type="RefSeq" id="XP_005705427.1">
    <property type="nucleotide sequence ID" value="XM_005705370.1"/>
</dbReference>
<feature type="binding site" evidence="9">
    <location>
        <position position="286"/>
    </location>
    <ligand>
        <name>NAD(+)</name>
        <dbReference type="ChEBI" id="CHEBI:57540"/>
    </ligand>
</feature>
<dbReference type="CDD" id="cd01076">
    <property type="entry name" value="NAD_bind_1_Glu_DH"/>
    <property type="match status" value="1"/>
</dbReference>
<evidence type="ECO:0000256" key="11">
    <source>
        <dbReference type="RuleBase" id="RU004417"/>
    </source>
</evidence>
<dbReference type="eggNOG" id="KOG2250">
    <property type="taxonomic scope" value="Eukaryota"/>
</dbReference>
<keyword evidence="14" id="KW-1185">Reference proteome</keyword>
<comment type="catalytic activity">
    <reaction evidence="5">
        <text>L-glutamate + NAD(+) + H2O = 2-oxoglutarate + NH4(+) + NADH + H(+)</text>
        <dbReference type="Rhea" id="RHEA:15133"/>
        <dbReference type="ChEBI" id="CHEBI:15377"/>
        <dbReference type="ChEBI" id="CHEBI:15378"/>
        <dbReference type="ChEBI" id="CHEBI:16810"/>
        <dbReference type="ChEBI" id="CHEBI:28938"/>
        <dbReference type="ChEBI" id="CHEBI:29985"/>
        <dbReference type="ChEBI" id="CHEBI:57540"/>
        <dbReference type="ChEBI" id="CHEBI:57945"/>
        <dbReference type="EC" id="1.4.1.3"/>
    </reaction>
</comment>
<dbReference type="STRING" id="130081.M2XFV7"/>
<evidence type="ECO:0000256" key="7">
    <source>
        <dbReference type="PIRNR" id="PIRNR000185"/>
    </source>
</evidence>
<dbReference type="Gene3D" id="3.40.50.720">
    <property type="entry name" value="NAD(P)-binding Rossmann-like Domain"/>
    <property type="match status" value="1"/>
</dbReference>
<evidence type="ECO:0000313" key="13">
    <source>
        <dbReference type="EMBL" id="EME28907.1"/>
    </source>
</evidence>
<dbReference type="InterPro" id="IPR006097">
    <property type="entry name" value="Glu/Leu/Phe/Val/Trp_DH_dimer"/>
</dbReference>
<keyword evidence="9" id="KW-0547">Nucleotide-binding</keyword>
<feature type="domain" description="Glutamate/phenylalanine/leucine/valine/L-tryptophan dehydrogenase C-terminal" evidence="12">
    <location>
        <begin position="240"/>
        <end position="515"/>
    </location>
</feature>
<dbReference type="InterPro" id="IPR033922">
    <property type="entry name" value="NAD_bind_Glu_DH"/>
</dbReference>
<evidence type="ECO:0000256" key="1">
    <source>
        <dbReference type="ARBA" id="ARBA00004173"/>
    </source>
</evidence>
<dbReference type="Proteomes" id="UP000030680">
    <property type="component" value="Unassembled WGS sequence"/>
</dbReference>
<evidence type="ECO:0000259" key="12">
    <source>
        <dbReference type="SMART" id="SM00839"/>
    </source>
</evidence>
<dbReference type="SMART" id="SM00839">
    <property type="entry name" value="ELFV_dehydrog"/>
    <property type="match status" value="1"/>
</dbReference>
<reference evidence="14" key="1">
    <citation type="journal article" date="2013" name="Science">
        <title>Gene transfer from bacteria and archaea facilitated evolution of an extremophilic eukaryote.</title>
        <authorList>
            <person name="Schonknecht G."/>
            <person name="Chen W.H."/>
            <person name="Ternes C.M."/>
            <person name="Barbier G.G."/>
            <person name="Shrestha R.P."/>
            <person name="Stanke M."/>
            <person name="Brautigam A."/>
            <person name="Baker B.J."/>
            <person name="Banfield J.F."/>
            <person name="Garavito R.M."/>
            <person name="Carr K."/>
            <person name="Wilkerson C."/>
            <person name="Rensing S.A."/>
            <person name="Gagneul D."/>
            <person name="Dickenson N.E."/>
            <person name="Oesterhelt C."/>
            <person name="Lercher M.J."/>
            <person name="Weber A.P."/>
        </authorList>
    </citation>
    <scope>NUCLEOTIDE SEQUENCE [LARGE SCALE GENOMIC DNA]</scope>
    <source>
        <strain evidence="14">074W</strain>
    </source>
</reference>
<feature type="binding site" evidence="9">
    <location>
        <position position="247"/>
    </location>
    <ligand>
        <name>NAD(+)</name>
        <dbReference type="ChEBI" id="CHEBI:57540"/>
    </ligand>
</feature>
<dbReference type="InterPro" id="IPR046346">
    <property type="entry name" value="Aminoacid_DH-like_N_sf"/>
</dbReference>
<keyword evidence="4" id="KW-0496">Mitochondrion</keyword>
<comment type="similarity">
    <text evidence="2 7 11">Belongs to the Glu/Leu/Phe/Val dehydrogenases family.</text>
</comment>
<evidence type="ECO:0000256" key="9">
    <source>
        <dbReference type="PIRSR" id="PIRSR000185-2"/>
    </source>
</evidence>
<dbReference type="PIRSF" id="PIRSF000185">
    <property type="entry name" value="Glu_DH"/>
    <property type="match status" value="1"/>
</dbReference>
<dbReference type="Gramene" id="EME28907">
    <property type="protein sequence ID" value="EME28907"/>
    <property type="gene ID" value="Gasu_36460"/>
</dbReference>
<feature type="site" description="Important for catalysis" evidence="10">
    <location>
        <position position="201"/>
    </location>
</feature>
<dbReference type="GO" id="GO:0004352">
    <property type="term" value="F:glutamate dehydrogenase (NAD+) activity"/>
    <property type="evidence" value="ECO:0007669"/>
    <property type="project" value="TreeGrafter"/>
</dbReference>
<dbReference type="PRINTS" id="PR00082">
    <property type="entry name" value="GLFDHDRGNASE"/>
</dbReference>
<dbReference type="GO" id="GO:0004354">
    <property type="term" value="F:glutamate dehydrogenase (NADP+) activity"/>
    <property type="evidence" value="ECO:0007669"/>
    <property type="project" value="RHEA"/>
</dbReference>
<dbReference type="InterPro" id="IPR014362">
    <property type="entry name" value="Glu_DH"/>
</dbReference>
<dbReference type="GO" id="GO:0006538">
    <property type="term" value="P:L-glutamate catabolic process"/>
    <property type="evidence" value="ECO:0007669"/>
    <property type="project" value="TreeGrafter"/>
</dbReference>
<protein>
    <recommendedName>
        <fullName evidence="7">Glutamate dehydrogenase</fullName>
    </recommendedName>
</protein>
<proteinExistence type="inferred from homology"/>
<dbReference type="InterPro" id="IPR006095">
    <property type="entry name" value="Glu/Leu/Phe/Val/Trp_DH"/>
</dbReference>
<dbReference type="PANTHER" id="PTHR11606">
    <property type="entry name" value="GLUTAMATE DEHYDROGENASE"/>
    <property type="match status" value="1"/>
</dbReference>
<feature type="active site" description="Proton donor" evidence="8">
    <location>
        <position position="159"/>
    </location>
</feature>
<evidence type="ECO:0000256" key="6">
    <source>
        <dbReference type="ARBA" id="ARBA00048577"/>
    </source>
</evidence>
<sequence>MKIVSYARQLLFSKPTTFSKRTFASTTQPSKEETNGVEEMVGTLLDFFVESRCYGFWKTFLQSVSYFYDRAAQLTDFPKEMLHYIKTCKSVIQVNFPIEKRDGTVEMIRAYRAHHSEHRLPTKGGIRFADNVTEDEVKALSALMTFKCAVVDVPFGGAKGGVVIDSKKYGNYELEKITRRYTAELIKRNAIGPATDVPAPDYGTNAKIMAWIKDTYMALRPADIDGVGCTTGKPVQQGGIRGRESATGLGVYFGIREFVSNSALMNQLELKPGVEGKRVIVQGLGNVGYWACHFLRKYGAKVVGVAEYNGGIVNEEGINTEDLKKYLSKHDTFKGFSGGRFVSNPAELLELDCDILIPAALEGVINQSNMKNIKAPIIAEAANGPVTAGADEYLSNRGHLIIPDLLLNAGGVTVSYFEWIKNLAKMRFGRMTRRFEESSMRTVSDVLERHGIVLTEGEKKLLVVGADEELLVQSGLEDTMVVAAQELVNIAKEKNVTHRVAAYYDAIHKITGVSGPLLIALCFDTYPFSF</sequence>
<comment type="catalytic activity">
    <reaction evidence="6">
        <text>L-glutamate + NADP(+) + H2O = 2-oxoglutarate + NH4(+) + NADPH + H(+)</text>
        <dbReference type="Rhea" id="RHEA:11612"/>
        <dbReference type="ChEBI" id="CHEBI:15377"/>
        <dbReference type="ChEBI" id="CHEBI:15378"/>
        <dbReference type="ChEBI" id="CHEBI:16810"/>
        <dbReference type="ChEBI" id="CHEBI:28938"/>
        <dbReference type="ChEBI" id="CHEBI:29985"/>
        <dbReference type="ChEBI" id="CHEBI:57783"/>
        <dbReference type="ChEBI" id="CHEBI:58349"/>
        <dbReference type="EC" id="1.4.1.3"/>
    </reaction>
</comment>
<feature type="binding site" evidence="9">
    <location>
        <position position="415"/>
    </location>
    <ligand>
        <name>substrate</name>
    </ligand>
</feature>
<evidence type="ECO:0000256" key="8">
    <source>
        <dbReference type="PIRSR" id="PIRSR000185-1"/>
    </source>
</evidence>
<dbReference type="KEGG" id="gsl:Gasu_36460"/>
<dbReference type="InterPro" id="IPR036291">
    <property type="entry name" value="NAD(P)-bd_dom_sf"/>
</dbReference>
<dbReference type="Gene3D" id="3.40.50.10860">
    <property type="entry name" value="Leucine Dehydrogenase, chain A, domain 1"/>
    <property type="match status" value="1"/>
</dbReference>
<dbReference type="PANTHER" id="PTHR11606:SF13">
    <property type="entry name" value="GLUTAMATE DEHYDROGENASE 1, MITOCHONDRIAL"/>
    <property type="match status" value="1"/>
</dbReference>
<dbReference type="Pfam" id="PF02812">
    <property type="entry name" value="ELFV_dehydrog_N"/>
    <property type="match status" value="1"/>
</dbReference>
<dbReference type="FunFam" id="3.40.50.720:FF:000100">
    <property type="entry name" value="Glutamate dehydrogenase 1, mitochondrial"/>
    <property type="match status" value="1"/>
</dbReference>
<comment type="subcellular location">
    <subcellularLocation>
        <location evidence="1">Mitochondrion</location>
    </subcellularLocation>
</comment>
<dbReference type="Pfam" id="PF00208">
    <property type="entry name" value="ELFV_dehydrog"/>
    <property type="match status" value="1"/>
</dbReference>
<evidence type="ECO:0000256" key="2">
    <source>
        <dbReference type="ARBA" id="ARBA00006382"/>
    </source>
</evidence>
<keyword evidence="3 7" id="KW-0560">Oxidoreductase</keyword>
<dbReference type="GO" id="GO:0005739">
    <property type="term" value="C:mitochondrion"/>
    <property type="evidence" value="ECO:0007669"/>
    <property type="project" value="UniProtKB-SubCell"/>
</dbReference>
<gene>
    <name evidence="13" type="ORF">Gasu_36460</name>
</gene>
<dbReference type="SUPFAM" id="SSF53223">
    <property type="entry name" value="Aminoacid dehydrogenase-like, N-terminal domain"/>
    <property type="match status" value="1"/>
</dbReference>
<dbReference type="SUPFAM" id="SSF51735">
    <property type="entry name" value="NAD(P)-binding Rossmann-fold domains"/>
    <property type="match status" value="1"/>
</dbReference>
<dbReference type="OMA" id="WMVYKCA"/>
<dbReference type="GeneID" id="17087746"/>
<dbReference type="InterPro" id="IPR006096">
    <property type="entry name" value="Glu/Leu/Phe/Val/Trp_DH_C"/>
</dbReference>
<dbReference type="AlphaFoldDB" id="M2XFV7"/>
<keyword evidence="9" id="KW-0520">NAD</keyword>
<dbReference type="EMBL" id="KB454514">
    <property type="protein sequence ID" value="EME28907.1"/>
    <property type="molecule type" value="Genomic_DNA"/>
</dbReference>
<organism evidence="13 14">
    <name type="scientific">Galdieria sulphuraria</name>
    <name type="common">Red alga</name>
    <dbReference type="NCBI Taxonomy" id="130081"/>
    <lineage>
        <taxon>Eukaryota</taxon>
        <taxon>Rhodophyta</taxon>
        <taxon>Bangiophyceae</taxon>
        <taxon>Galdieriales</taxon>
        <taxon>Galdieriaceae</taxon>
        <taxon>Galdieria</taxon>
    </lineage>
</organism>
<evidence type="ECO:0000256" key="4">
    <source>
        <dbReference type="ARBA" id="ARBA00023128"/>
    </source>
</evidence>
<evidence type="ECO:0000256" key="10">
    <source>
        <dbReference type="PIRSR" id="PIRSR000185-3"/>
    </source>
</evidence>
<name>M2XFV7_GALSU</name>